<dbReference type="Proteomes" id="UP000032946">
    <property type="component" value="Chromosome"/>
</dbReference>
<dbReference type="RefSeq" id="WP_006623296.1">
    <property type="nucleotide sequence ID" value="NZ_FO818640.1"/>
</dbReference>
<evidence type="ECO:0000313" key="2">
    <source>
        <dbReference type="Proteomes" id="UP000032946"/>
    </source>
</evidence>
<protein>
    <submittedName>
        <fullName evidence="1">Uncharacterized protein</fullName>
    </submittedName>
</protein>
<reference evidence="1 2" key="1">
    <citation type="submission" date="2014-02" db="EMBL/GenBank/DDBJ databases">
        <authorList>
            <person name="Genoscope - CEA"/>
        </authorList>
    </citation>
    <scope>NUCLEOTIDE SEQUENCE [LARGE SCALE GENOMIC DNA]</scope>
    <source>
        <strain evidence="1 2">PCC 8005</strain>
    </source>
</reference>
<sequence length="71" mass="8207">MAQSTSIFWNPDAGMNRRDSQIWSDLKQAIATSSGFKGWQLDRNSAENLQNLNLDQQVRIYLRETLETLAY</sequence>
<dbReference type="AlphaFoldDB" id="A0A9P1KKF6"/>
<gene>
    <name evidence="1" type="ORF">ARTHRO_60139</name>
</gene>
<organism evidence="1 2">
    <name type="scientific">Limnospira indica PCC 8005</name>
    <dbReference type="NCBI Taxonomy" id="376219"/>
    <lineage>
        <taxon>Bacteria</taxon>
        <taxon>Bacillati</taxon>
        <taxon>Cyanobacteriota</taxon>
        <taxon>Cyanophyceae</taxon>
        <taxon>Oscillatoriophycideae</taxon>
        <taxon>Oscillatoriales</taxon>
        <taxon>Sirenicapillariaceae</taxon>
        <taxon>Limnospira</taxon>
    </lineage>
</organism>
<accession>A0A9P1KKF6</accession>
<evidence type="ECO:0000313" key="1">
    <source>
        <dbReference type="EMBL" id="CDM97538.1"/>
    </source>
</evidence>
<keyword evidence="2" id="KW-1185">Reference proteome</keyword>
<proteinExistence type="predicted"/>
<name>A0A9P1KKF6_9CYAN</name>
<dbReference type="EMBL" id="FO818640">
    <property type="protein sequence ID" value="CDM97538.1"/>
    <property type="molecule type" value="Genomic_DNA"/>
</dbReference>